<evidence type="ECO:0000313" key="4">
    <source>
        <dbReference type="EMBL" id="AAW46838.1"/>
    </source>
</evidence>
<dbReference type="FunCoup" id="Q5K813">
    <property type="interactions" value="14"/>
</dbReference>
<evidence type="ECO:0008006" key="6">
    <source>
        <dbReference type="Google" id="ProtNLM"/>
    </source>
</evidence>
<dbReference type="InterPro" id="IPR015424">
    <property type="entry name" value="PyrdxlP-dep_Trfase"/>
</dbReference>
<dbReference type="Pfam" id="PF00266">
    <property type="entry name" value="Aminotran_5"/>
    <property type="match status" value="2"/>
</dbReference>
<dbReference type="GO" id="GO:1903257">
    <property type="term" value="P:selenoneine biosynthetic process"/>
    <property type="evidence" value="ECO:0000318"/>
    <property type="project" value="GO_Central"/>
</dbReference>
<evidence type="ECO:0000259" key="3">
    <source>
        <dbReference type="Pfam" id="PF06094"/>
    </source>
</evidence>
<dbReference type="Gene3D" id="3.90.1150.10">
    <property type="entry name" value="Aspartate Aminotransferase, domain 1"/>
    <property type="match status" value="1"/>
</dbReference>
<dbReference type="EMBL" id="AE017353">
    <property type="protein sequence ID" value="AAW46838.1"/>
    <property type="molecule type" value="Genomic_DNA"/>
</dbReference>
<dbReference type="Pfam" id="PF06094">
    <property type="entry name" value="GGACT"/>
    <property type="match status" value="1"/>
</dbReference>
<dbReference type="InterPro" id="IPR015422">
    <property type="entry name" value="PyrdxlP-dep_Trfase_small"/>
</dbReference>
<sequence length="693" mass="78002">MTDHVSSVQQDEQQYDFFLYGTLCVPAVLAKVLGHKCKNITFQDALLPGYTRHKVKNEMYPAVIDKARTDQLLKDNPPNANEVNTRGTYVKGLSYADVHALDMFEGEEYSRLRLPLQTLSQPANIQELPTELVNPTAREGPAFKSSSVEDEPVDAEKKDMVEGWVYVWAGSLERLVPQIWQFEAFIRAKASEWNDLPEEWFISLPPDGELQPPAIEREGLQGEEEEIEDGDQSKLKGRTAEGFEEFGKGMLKHWAFRPGYVNLNHGSYGSPPRHVLNYMRDLSEEIESCPDLFLRRTYLPLLNETRQKVADIIGAEQGEVVLVPNTTHGVFNVLQNIKWDEGDIIVIYSTTYGAVAQMAKHFADVLPISLHIVSLTFPCTHAEILTATEDVLAQYNKVAIPNYTGQSRAEGKDGNHQRVRAVLCDVLASMPGVLYPWEKVVTLCKKYGALSIIDGAHAIGQIPLDVKKADCDFFVSNCHKWLMAHRGAALLYVPTHNQYLMRTSIPTSAGYESSKYPTPGGVRCWDWASQYEWTGTQNWTPLFSVLSAIEFRKSIGGEQRIMDYCQSLATEGGKRLKKKWGPLTSIMDTKPPSLSVAMVNLSLPHIPAPNDAADQVKQLCYFEEGMYEANCFAACYVHGGKWWVRFSAQVWNDLSDFEYVGKVLEKLCLEIKNGKYLEQKSVKPVSDVPKQDK</sequence>
<reference evidence="4 5" key="1">
    <citation type="journal article" date="2005" name="Science">
        <title>The genome of the basidiomycetous yeast and human pathogen Cryptococcus neoformans.</title>
        <authorList>
            <person name="Loftus B.J."/>
            <person name="Fung E."/>
            <person name="Roncaglia P."/>
            <person name="Rowley D."/>
            <person name="Amedeo P."/>
            <person name="Bruno D."/>
            <person name="Vamathevan J."/>
            <person name="Miranda M."/>
            <person name="Anderson I.J."/>
            <person name="Fraser J.A."/>
            <person name="Allen J.E."/>
            <person name="Bosdet I.E."/>
            <person name="Brent M.R."/>
            <person name="Chiu R."/>
            <person name="Doering T.L."/>
            <person name="Donlin M.J."/>
            <person name="D'Souza C.A."/>
            <person name="Fox D.S."/>
            <person name="Grinberg V."/>
            <person name="Fu J."/>
            <person name="Fukushima M."/>
            <person name="Haas B.J."/>
            <person name="Huang J.C."/>
            <person name="Janbon G."/>
            <person name="Jones S.J."/>
            <person name="Koo H.L."/>
            <person name="Krzywinski M.I."/>
            <person name="Kwon-Chung J.K."/>
            <person name="Lengeler K.B."/>
            <person name="Maiti R."/>
            <person name="Marra M.A."/>
            <person name="Marra R.E."/>
            <person name="Mathewson C.A."/>
            <person name="Mitchell T.G."/>
            <person name="Pertea M."/>
            <person name="Riggs F.R."/>
            <person name="Salzberg S.L."/>
            <person name="Schein J.E."/>
            <person name="Shvartsbeyn A."/>
            <person name="Shin H."/>
            <person name="Shumway M."/>
            <person name="Specht C.A."/>
            <person name="Suh B.B."/>
            <person name="Tenney A."/>
            <person name="Utterback T.R."/>
            <person name="Wickes B.L."/>
            <person name="Wortman J.R."/>
            <person name="Wye N.H."/>
            <person name="Kronstad J.W."/>
            <person name="Lodge J.K."/>
            <person name="Heitman J."/>
            <person name="Davis R.W."/>
            <person name="Fraser C.M."/>
            <person name="Hyman R.W."/>
        </authorList>
    </citation>
    <scope>NUCLEOTIDE SEQUENCE [LARGE SCALE GENOMIC DNA]</scope>
    <source>
        <strain evidence="5">JEC21 / ATCC MYA-565</strain>
    </source>
</reference>
<dbReference type="PaxDb" id="214684-Q5K813"/>
<feature type="domain" description="Aminotransferase class V" evidence="2">
    <location>
        <begin position="417"/>
        <end position="584"/>
    </location>
</feature>
<feature type="domain" description="Aminotransferase class V" evidence="2">
    <location>
        <begin position="302"/>
        <end position="374"/>
    </location>
</feature>
<keyword evidence="1" id="KW-0663">Pyridoxal phosphate</keyword>
<dbReference type="Gene3D" id="3.40.640.10">
    <property type="entry name" value="Type I PLP-dependent aspartate aminotransferase-like (Major domain)"/>
    <property type="match status" value="1"/>
</dbReference>
<dbReference type="CDD" id="cd06661">
    <property type="entry name" value="GGCT_like"/>
    <property type="match status" value="1"/>
</dbReference>
<dbReference type="OrthoDB" id="5978656at2759"/>
<dbReference type="GeneID" id="3255263"/>
<dbReference type="Gene3D" id="3.10.490.10">
    <property type="entry name" value="Gamma-glutamyl cyclotransferase-like"/>
    <property type="match status" value="1"/>
</dbReference>
<dbReference type="InParanoid" id="Q5K813"/>
<accession>Q5K813</accession>
<name>Q5K813_CRYD1</name>
<dbReference type="GO" id="GO:1990411">
    <property type="term" value="F:hercynylcysteine sulfoxide lyase activity (ergothioneine-forming)"/>
    <property type="evidence" value="ECO:0000318"/>
    <property type="project" value="GO_Central"/>
</dbReference>
<evidence type="ECO:0000259" key="2">
    <source>
        <dbReference type="Pfam" id="PF00266"/>
    </source>
</evidence>
<dbReference type="PANTHER" id="PTHR43092:SF2">
    <property type="entry name" value="HERCYNYLCYSTEINE SULFOXIDE LYASE"/>
    <property type="match status" value="1"/>
</dbReference>
<dbReference type="InterPro" id="IPR000192">
    <property type="entry name" value="Aminotrans_V_dom"/>
</dbReference>
<dbReference type="SUPFAM" id="SSF53383">
    <property type="entry name" value="PLP-dependent transferases"/>
    <property type="match status" value="1"/>
</dbReference>
<dbReference type="eggNOG" id="KOG1549">
    <property type="taxonomic scope" value="Eukaryota"/>
</dbReference>
<evidence type="ECO:0000256" key="1">
    <source>
        <dbReference type="ARBA" id="ARBA00022898"/>
    </source>
</evidence>
<evidence type="ECO:0000313" key="5">
    <source>
        <dbReference type="Proteomes" id="UP000002149"/>
    </source>
</evidence>
<dbReference type="RefSeq" id="XP_568355.1">
    <property type="nucleotide sequence ID" value="XM_568355.1"/>
</dbReference>
<feature type="domain" description="Gamma-glutamylcyclotransferase AIG2-like" evidence="3">
    <location>
        <begin position="17"/>
        <end position="120"/>
    </location>
</feature>
<dbReference type="VEuPathDB" id="FungiDB:CNM00480"/>
<dbReference type="InterPro" id="IPR013024">
    <property type="entry name" value="GGCT-like"/>
</dbReference>
<keyword evidence="5" id="KW-1185">Reference proteome</keyword>
<dbReference type="InterPro" id="IPR009288">
    <property type="entry name" value="AIG2-like_dom"/>
</dbReference>
<protein>
    <recommendedName>
        <fullName evidence="6">Aminotransferase class V domain-containing protein</fullName>
    </recommendedName>
</protein>
<dbReference type="AlphaFoldDB" id="Q5K813"/>
<dbReference type="Proteomes" id="UP000002149">
    <property type="component" value="Chromosome 13"/>
</dbReference>
<proteinExistence type="predicted"/>
<organism evidence="4 5">
    <name type="scientific">Cryptococcus deneoformans (strain JEC21 / ATCC MYA-565)</name>
    <name type="common">Cryptococcus neoformans var. neoformans serotype D</name>
    <dbReference type="NCBI Taxonomy" id="214684"/>
    <lineage>
        <taxon>Eukaryota</taxon>
        <taxon>Fungi</taxon>
        <taxon>Dikarya</taxon>
        <taxon>Basidiomycota</taxon>
        <taxon>Agaricomycotina</taxon>
        <taxon>Tremellomycetes</taxon>
        <taxon>Tremellales</taxon>
        <taxon>Cryptococcaceae</taxon>
        <taxon>Cryptococcus</taxon>
        <taxon>Cryptococcus neoformans species complex</taxon>
    </lineage>
</organism>
<dbReference type="InterPro" id="IPR015421">
    <property type="entry name" value="PyrdxlP-dep_Trfase_major"/>
</dbReference>
<dbReference type="STRING" id="214684.Q5K813"/>
<dbReference type="PANTHER" id="PTHR43092">
    <property type="entry name" value="L-CYSTEINE DESULFHYDRASE"/>
    <property type="match status" value="1"/>
</dbReference>
<gene>
    <name evidence="4" type="ordered locus">CNM00480</name>
</gene>
<dbReference type="OMA" id="CHKWLMA"/>